<evidence type="ECO:0000313" key="2">
    <source>
        <dbReference type="Proteomes" id="UP001152320"/>
    </source>
</evidence>
<accession>A0A9Q1H6J3</accession>
<protein>
    <submittedName>
        <fullName evidence="1">Uncharacterized protein</fullName>
    </submittedName>
</protein>
<evidence type="ECO:0000313" key="1">
    <source>
        <dbReference type="EMBL" id="KAJ8034275.1"/>
    </source>
</evidence>
<keyword evidence="2" id="KW-1185">Reference proteome</keyword>
<reference evidence="1" key="1">
    <citation type="submission" date="2021-10" db="EMBL/GenBank/DDBJ databases">
        <title>Tropical sea cucumber genome reveals ecological adaptation and Cuvierian tubules defense mechanism.</title>
        <authorList>
            <person name="Chen T."/>
        </authorList>
    </citation>
    <scope>NUCLEOTIDE SEQUENCE</scope>
    <source>
        <strain evidence="1">Nanhai2018</strain>
        <tissue evidence="1">Muscle</tissue>
    </source>
</reference>
<dbReference type="Proteomes" id="UP001152320">
    <property type="component" value="Chromosome 10"/>
</dbReference>
<dbReference type="EMBL" id="JAIZAY010000010">
    <property type="protein sequence ID" value="KAJ8034275.1"/>
    <property type="molecule type" value="Genomic_DNA"/>
</dbReference>
<proteinExistence type="predicted"/>
<comment type="caution">
    <text evidence="1">The sequence shown here is derived from an EMBL/GenBank/DDBJ whole genome shotgun (WGS) entry which is preliminary data.</text>
</comment>
<organism evidence="1 2">
    <name type="scientific">Holothuria leucospilota</name>
    <name type="common">Black long sea cucumber</name>
    <name type="synonym">Mertensiothuria leucospilota</name>
    <dbReference type="NCBI Taxonomy" id="206669"/>
    <lineage>
        <taxon>Eukaryota</taxon>
        <taxon>Metazoa</taxon>
        <taxon>Echinodermata</taxon>
        <taxon>Eleutherozoa</taxon>
        <taxon>Echinozoa</taxon>
        <taxon>Holothuroidea</taxon>
        <taxon>Aspidochirotacea</taxon>
        <taxon>Aspidochirotida</taxon>
        <taxon>Holothuriidae</taxon>
        <taxon>Holothuria</taxon>
    </lineage>
</organism>
<dbReference type="AlphaFoldDB" id="A0A9Q1H6J3"/>
<gene>
    <name evidence="1" type="ORF">HOLleu_21041</name>
</gene>
<name>A0A9Q1H6J3_HOLLE</name>
<sequence>MLLCFNTISKKAFASKFVDVGPSESVLIASLDNAANLQNKEKSMRMALHDEVFVSGVSVMEKSIKKFNGYSGKEGFPIFAKIRLILAFEVDVTFKCELWHGVEFARHYHASVVKPTDAQELIFISA</sequence>